<dbReference type="InterPro" id="IPR004477">
    <property type="entry name" value="ComEC_N"/>
</dbReference>
<feature type="transmembrane region" description="Helical" evidence="1">
    <location>
        <begin position="279"/>
        <end position="300"/>
    </location>
</feature>
<dbReference type="KEGG" id="mwe:WEN_00510"/>
<dbReference type="STRING" id="1197325.WEN_00510"/>
<accession>I6YKZ9</accession>
<dbReference type="Proteomes" id="UP000009005">
    <property type="component" value="Chromosome"/>
</dbReference>
<keyword evidence="1" id="KW-0472">Membrane</keyword>
<feature type="domain" description="ComEC/Rec2-related protein" evidence="2">
    <location>
        <begin position="125"/>
        <end position="304"/>
    </location>
</feature>
<evidence type="ECO:0000256" key="1">
    <source>
        <dbReference type="SAM" id="Phobius"/>
    </source>
</evidence>
<dbReference type="HOGENOM" id="CLU_754043_0_0_14"/>
<keyword evidence="1" id="KW-0812">Transmembrane</keyword>
<feature type="transmembrane region" description="Helical" evidence="1">
    <location>
        <begin position="343"/>
        <end position="361"/>
    </location>
</feature>
<proteinExistence type="predicted"/>
<gene>
    <name evidence="3" type="ordered locus">WEN_00510</name>
</gene>
<keyword evidence="4" id="KW-1185">Reference proteome</keyword>
<evidence type="ECO:0000313" key="4">
    <source>
        <dbReference type="Proteomes" id="UP000009005"/>
    </source>
</evidence>
<organism evidence="3 4">
    <name type="scientific">Mycoplasma wenyonii (strain Massachusetts)</name>
    <name type="common">Eperythrozoon wenyonii</name>
    <dbReference type="NCBI Taxonomy" id="1197325"/>
    <lineage>
        <taxon>Bacteria</taxon>
        <taxon>Bacillati</taxon>
        <taxon>Mycoplasmatota</taxon>
        <taxon>Mollicutes</taxon>
        <taxon>Mycoplasmataceae</taxon>
        <taxon>Mycoplasma</taxon>
    </lineage>
</organism>
<reference evidence="3 4" key="1">
    <citation type="journal article" date="2012" name="J. Bacteriol.">
        <title>Complete genome sequence of Mycoplasma wenyonii strain Massachusetts.</title>
        <authorList>
            <person name="Dos Santos A.P."/>
            <person name="Guimaraes A.M."/>
            <person name="do Nascimento N.C."/>
            <person name="Sanmiguel P.J."/>
            <person name="Messick J.B."/>
        </authorList>
    </citation>
    <scope>NUCLEOTIDE SEQUENCE [LARGE SCALE GENOMIC DNA]</scope>
    <source>
        <strain evidence="3 4">Massachusetts</strain>
    </source>
</reference>
<dbReference type="AlphaFoldDB" id="I6YKZ9"/>
<dbReference type="EMBL" id="CP003703">
    <property type="protein sequence ID" value="AFN64909.1"/>
    <property type="molecule type" value="Genomic_DNA"/>
</dbReference>
<protein>
    <submittedName>
        <fullName evidence="3">ComEC/Rec2-related domain protein</fullName>
    </submittedName>
</protein>
<dbReference type="Pfam" id="PF03772">
    <property type="entry name" value="Competence"/>
    <property type="match status" value="1"/>
</dbReference>
<evidence type="ECO:0000259" key="2">
    <source>
        <dbReference type="Pfam" id="PF03772"/>
    </source>
</evidence>
<name>I6YKZ9_MYCWM</name>
<sequence>MKKQLKLSETELLFCSLALCWSSTCIPLWPHSSLFLLFFLTYCFVFSLNYYKAIFLFTLAFGFYQLWHLLCTWLVNSFKLSEVIDSYIYYLRDKVTGVIEDKYAGESGKFISYFLFNKKNSTLYPIINDFRMLSLSHLLVVSGMHLNIVDKGISKLLKWIPYRWVRAFISLTVLGSYAWATGFAIPATRVFSEKAITTFKKQNSNPIKSWAQTVLLSFVFFPSSVYSYSFLLSYLYSLSFRVIDKLELTKLRKNLTKISCACLLSIAFFSHSTRKIFPLAGINQILLTPIVVFVFIYYLFTWPFKLFVPVGTKIYGWLKSFVASLELNKSFIERGVGSYLEPLYLTFGLSLVSLFISKYYLIKRERF</sequence>
<keyword evidence="1" id="KW-1133">Transmembrane helix</keyword>
<dbReference type="PATRIC" id="fig|1197325.3.peg.112"/>
<feature type="transmembrane region" description="Helical" evidence="1">
    <location>
        <begin position="213"/>
        <end position="235"/>
    </location>
</feature>
<dbReference type="NCBIfam" id="TIGR00360">
    <property type="entry name" value="ComEC_N-term"/>
    <property type="match status" value="1"/>
</dbReference>
<feature type="transmembrane region" description="Helical" evidence="1">
    <location>
        <begin position="168"/>
        <end position="192"/>
    </location>
</feature>
<evidence type="ECO:0000313" key="3">
    <source>
        <dbReference type="EMBL" id="AFN64909.1"/>
    </source>
</evidence>